<gene>
    <name evidence="1" type="ORF">A2T98_19105</name>
</gene>
<organism evidence="1 2">
    <name type="scientific">Nodularia spumigena CENA596</name>
    <dbReference type="NCBI Taxonomy" id="1819295"/>
    <lineage>
        <taxon>Bacteria</taxon>
        <taxon>Bacillati</taxon>
        <taxon>Cyanobacteriota</taxon>
        <taxon>Cyanophyceae</taxon>
        <taxon>Nostocales</taxon>
        <taxon>Nodulariaceae</taxon>
        <taxon>Nodularia</taxon>
    </lineage>
</organism>
<name>A0A166ICP1_NODSP</name>
<reference evidence="1 2" key="1">
    <citation type="submission" date="2016-04" db="EMBL/GenBank/DDBJ databases">
        <title>Draft Genome Assembly of the Bloom-forming Cyanobacterium Nodularia spumigena Strain CENA596 in Shrimp Production Ponds.</title>
        <authorList>
            <person name="Popin R.V."/>
            <person name="Rigonato J."/>
            <person name="Abreu V.A."/>
            <person name="Andreote A.P."/>
            <person name="Silveira S.B."/>
            <person name="Odebrecht C."/>
            <person name="Fiore M.F."/>
        </authorList>
    </citation>
    <scope>NUCLEOTIDE SEQUENCE [LARGE SCALE GENOMIC DNA]</scope>
    <source>
        <strain evidence="1 2">CENA596</strain>
    </source>
</reference>
<dbReference type="OrthoDB" id="515608at2"/>
<accession>A0A166ICP1</accession>
<sequence length="75" mass="9103">MMGIDDVQNLFVTEKRQGQEYLGFYLPEGKRELFKDYCQFIDSTMRNELEKFIDECISDSTFQEYLEMKRKLKNK</sequence>
<dbReference type="Proteomes" id="UP000076555">
    <property type="component" value="Unassembled WGS sequence"/>
</dbReference>
<proteinExistence type="predicted"/>
<evidence type="ECO:0000313" key="2">
    <source>
        <dbReference type="Proteomes" id="UP000076555"/>
    </source>
</evidence>
<dbReference type="EMBL" id="LWAJ01000261">
    <property type="protein sequence ID" value="KZL48226.1"/>
    <property type="molecule type" value="Genomic_DNA"/>
</dbReference>
<dbReference type="AlphaFoldDB" id="A0A166ICP1"/>
<protein>
    <submittedName>
        <fullName evidence="1">Uncharacterized protein</fullName>
    </submittedName>
</protein>
<comment type="caution">
    <text evidence="1">The sequence shown here is derived from an EMBL/GenBank/DDBJ whole genome shotgun (WGS) entry which is preliminary data.</text>
</comment>
<evidence type="ECO:0000313" key="1">
    <source>
        <dbReference type="EMBL" id="KZL48226.1"/>
    </source>
</evidence>